<gene>
    <name evidence="11" type="ORF">TEOVI_000563100</name>
</gene>
<evidence type="ECO:0000313" key="12">
    <source>
        <dbReference type="Proteomes" id="UP000195570"/>
    </source>
</evidence>
<evidence type="ECO:0000256" key="9">
    <source>
        <dbReference type="SAM" id="MobiDB-lite"/>
    </source>
</evidence>
<keyword evidence="8" id="KW-0449">Lipoprotein</keyword>
<accession>A0A1G4I272</accession>
<evidence type="ECO:0000256" key="8">
    <source>
        <dbReference type="ARBA" id="ARBA00023288"/>
    </source>
</evidence>
<comment type="subcellular location">
    <subcellularLocation>
        <location evidence="2">Cell membrane</location>
        <topology evidence="2">Lipid-anchor</topology>
        <topology evidence="2">GPI-anchor</topology>
    </subcellularLocation>
</comment>
<sequence>MGRLVGGKKKDQKAKQTTAFKGLNLAELKDYQKTNVRQHVQAVAEQVATAASNFVPATSEDAKLTSDDVTPTLRQAAFGDKAATEGGVTIQQAFRSTMNNQARENNCTTTSGGDGGKISIGNGNLPAPGTTGGT</sequence>
<name>A0A1G4I272_TRYEQ</name>
<keyword evidence="6" id="KW-0472">Membrane</keyword>
<dbReference type="VEuPathDB" id="TriTrypDB:TEOVI_000563100"/>
<dbReference type="Proteomes" id="UP000195570">
    <property type="component" value="Unassembled WGS sequence"/>
</dbReference>
<evidence type="ECO:0000256" key="6">
    <source>
        <dbReference type="ARBA" id="ARBA00023136"/>
    </source>
</evidence>
<dbReference type="EMBL" id="CZPT02000397">
    <property type="protein sequence ID" value="SCU65751.1"/>
    <property type="molecule type" value="Genomic_DNA"/>
</dbReference>
<comment type="function">
    <text evidence="1">VSG forms a coat on the surface of the parasite. The trypanosome evades the immune response of the host by expressing a series of antigenically distinct VSGs from an estimated 1000 VSG genes.</text>
</comment>
<dbReference type="GeneID" id="92379571"/>
<feature type="domain" description="Trypanosome variant surface glycoprotein B-type N-terminal" evidence="10">
    <location>
        <begin position="12"/>
        <end position="116"/>
    </location>
</feature>
<reference evidence="11" key="1">
    <citation type="submission" date="2016-09" db="EMBL/GenBank/DDBJ databases">
        <authorList>
            <person name="Hebert L."/>
            <person name="Moumen B."/>
        </authorList>
    </citation>
    <scope>NUCLEOTIDE SEQUENCE [LARGE SCALE GENOMIC DNA]</scope>
    <source>
        <strain evidence="11">OVI</strain>
    </source>
</reference>
<organism evidence="11 12">
    <name type="scientific">Trypanosoma equiperdum</name>
    <dbReference type="NCBI Taxonomy" id="5694"/>
    <lineage>
        <taxon>Eukaryota</taxon>
        <taxon>Discoba</taxon>
        <taxon>Euglenozoa</taxon>
        <taxon>Kinetoplastea</taxon>
        <taxon>Metakinetoplastina</taxon>
        <taxon>Trypanosomatida</taxon>
        <taxon>Trypanosomatidae</taxon>
        <taxon>Trypanosoma</taxon>
    </lineage>
</organism>
<evidence type="ECO:0000256" key="5">
    <source>
        <dbReference type="ARBA" id="ARBA00022729"/>
    </source>
</evidence>
<dbReference type="AlphaFoldDB" id="A0A1G4I272"/>
<keyword evidence="3" id="KW-1003">Cell membrane</keyword>
<evidence type="ECO:0000256" key="3">
    <source>
        <dbReference type="ARBA" id="ARBA00022475"/>
    </source>
</evidence>
<feature type="compositionally biased region" description="Polar residues" evidence="9">
    <location>
        <begin position="95"/>
        <end position="110"/>
    </location>
</feature>
<keyword evidence="4" id="KW-0336">GPI-anchor</keyword>
<dbReference type="GO" id="GO:0005886">
    <property type="term" value="C:plasma membrane"/>
    <property type="evidence" value="ECO:0007669"/>
    <property type="project" value="UniProtKB-SubCell"/>
</dbReference>
<evidence type="ECO:0000256" key="2">
    <source>
        <dbReference type="ARBA" id="ARBA00004609"/>
    </source>
</evidence>
<feature type="region of interest" description="Disordered" evidence="9">
    <location>
        <begin position="95"/>
        <end position="134"/>
    </location>
</feature>
<comment type="caution">
    <text evidence="11">The sequence shown here is derived from an EMBL/GenBank/DDBJ whole genome shotgun (WGS) entry which is preliminary data.</text>
</comment>
<keyword evidence="5" id="KW-0732">Signal</keyword>
<dbReference type="RefSeq" id="XP_067077300.1">
    <property type="nucleotide sequence ID" value="XM_067221199.1"/>
</dbReference>
<evidence type="ECO:0000259" key="10">
    <source>
        <dbReference type="Pfam" id="PF13206"/>
    </source>
</evidence>
<evidence type="ECO:0000256" key="7">
    <source>
        <dbReference type="ARBA" id="ARBA00023180"/>
    </source>
</evidence>
<dbReference type="InterPro" id="IPR025932">
    <property type="entry name" value="Trypano_VSG_B_N_dom"/>
</dbReference>
<dbReference type="GO" id="GO:0098552">
    <property type="term" value="C:side of membrane"/>
    <property type="evidence" value="ECO:0007669"/>
    <property type="project" value="UniProtKB-KW"/>
</dbReference>
<evidence type="ECO:0000256" key="1">
    <source>
        <dbReference type="ARBA" id="ARBA00002523"/>
    </source>
</evidence>
<proteinExistence type="predicted"/>
<protein>
    <recommendedName>
        <fullName evidence="10">Trypanosome variant surface glycoprotein B-type N-terminal domain-containing protein</fullName>
    </recommendedName>
</protein>
<evidence type="ECO:0000313" key="11">
    <source>
        <dbReference type="EMBL" id="SCU65751.1"/>
    </source>
</evidence>
<evidence type="ECO:0000256" key="4">
    <source>
        <dbReference type="ARBA" id="ARBA00022622"/>
    </source>
</evidence>
<keyword evidence="12" id="KW-1185">Reference proteome</keyword>
<keyword evidence="7" id="KW-0325">Glycoprotein</keyword>
<dbReference type="Pfam" id="PF13206">
    <property type="entry name" value="VSG_B"/>
    <property type="match status" value="1"/>
</dbReference>